<keyword evidence="1" id="KW-1133">Transmembrane helix</keyword>
<sequence>MTDPTTFDQKHELVTSYLFKPIVLAGLRLLFAVFTLATILATLIWQGVHRGAESCVPTLLYFSFFTNLTYIGICAYMFASGVQTYAFAQSLKKGGGDKSTPSYPLQRWPKVLQHLHVLLYATIATFPIIVTVVYWALLGGSDSFSTMFSSYSNITKHALNSFFCVFEIALTNVGPLRWIDLPATILILAGYVGVAYITYHTQHFYPYSFLDPKEQGKLVAAYIVGIAVGQVVVFVIVWGLIKLRVHLVQRSKSSPDVQSEKPKSDLEA</sequence>
<keyword evidence="1" id="KW-0812">Transmembrane</keyword>
<feature type="transmembrane region" description="Helical" evidence="1">
    <location>
        <begin position="29"/>
        <end position="48"/>
    </location>
</feature>
<feature type="transmembrane region" description="Helical" evidence="1">
    <location>
        <begin position="219"/>
        <end position="241"/>
    </location>
</feature>
<feature type="transmembrane region" description="Helical" evidence="1">
    <location>
        <begin position="68"/>
        <end position="88"/>
    </location>
</feature>
<name>A0A4Y7SSF6_COPMI</name>
<feature type="transmembrane region" description="Helical" evidence="1">
    <location>
        <begin position="117"/>
        <end position="137"/>
    </location>
</feature>
<gene>
    <name evidence="2" type="ORF">FA13DRAFT_1766001</name>
</gene>
<keyword evidence="3" id="KW-1185">Reference proteome</keyword>
<dbReference type="AlphaFoldDB" id="A0A4Y7SSF6"/>
<feature type="transmembrane region" description="Helical" evidence="1">
    <location>
        <begin position="181"/>
        <end position="199"/>
    </location>
</feature>
<evidence type="ECO:0000313" key="3">
    <source>
        <dbReference type="Proteomes" id="UP000298030"/>
    </source>
</evidence>
<reference evidence="2 3" key="1">
    <citation type="journal article" date="2019" name="Nat. Ecol. Evol.">
        <title>Megaphylogeny resolves global patterns of mushroom evolution.</title>
        <authorList>
            <person name="Varga T."/>
            <person name="Krizsan K."/>
            <person name="Foldi C."/>
            <person name="Dima B."/>
            <person name="Sanchez-Garcia M."/>
            <person name="Sanchez-Ramirez S."/>
            <person name="Szollosi G.J."/>
            <person name="Szarkandi J.G."/>
            <person name="Papp V."/>
            <person name="Albert L."/>
            <person name="Andreopoulos W."/>
            <person name="Angelini C."/>
            <person name="Antonin V."/>
            <person name="Barry K.W."/>
            <person name="Bougher N.L."/>
            <person name="Buchanan P."/>
            <person name="Buyck B."/>
            <person name="Bense V."/>
            <person name="Catcheside P."/>
            <person name="Chovatia M."/>
            <person name="Cooper J."/>
            <person name="Damon W."/>
            <person name="Desjardin D."/>
            <person name="Finy P."/>
            <person name="Geml J."/>
            <person name="Haridas S."/>
            <person name="Hughes K."/>
            <person name="Justo A."/>
            <person name="Karasinski D."/>
            <person name="Kautmanova I."/>
            <person name="Kiss B."/>
            <person name="Kocsube S."/>
            <person name="Kotiranta H."/>
            <person name="LaButti K.M."/>
            <person name="Lechner B.E."/>
            <person name="Liimatainen K."/>
            <person name="Lipzen A."/>
            <person name="Lukacs Z."/>
            <person name="Mihaltcheva S."/>
            <person name="Morgado L.N."/>
            <person name="Niskanen T."/>
            <person name="Noordeloos M.E."/>
            <person name="Ohm R.A."/>
            <person name="Ortiz-Santana B."/>
            <person name="Ovrebo C."/>
            <person name="Racz N."/>
            <person name="Riley R."/>
            <person name="Savchenko A."/>
            <person name="Shiryaev A."/>
            <person name="Soop K."/>
            <person name="Spirin V."/>
            <person name="Szebenyi C."/>
            <person name="Tomsovsky M."/>
            <person name="Tulloss R.E."/>
            <person name="Uehling J."/>
            <person name="Grigoriev I.V."/>
            <person name="Vagvolgyi C."/>
            <person name="Papp T."/>
            <person name="Martin F.M."/>
            <person name="Miettinen O."/>
            <person name="Hibbett D.S."/>
            <person name="Nagy L.G."/>
        </authorList>
    </citation>
    <scope>NUCLEOTIDE SEQUENCE [LARGE SCALE GENOMIC DNA]</scope>
    <source>
        <strain evidence="2 3">FP101781</strain>
    </source>
</reference>
<comment type="caution">
    <text evidence="2">The sequence shown here is derived from an EMBL/GenBank/DDBJ whole genome shotgun (WGS) entry which is preliminary data.</text>
</comment>
<evidence type="ECO:0000256" key="1">
    <source>
        <dbReference type="SAM" id="Phobius"/>
    </source>
</evidence>
<dbReference type="PANTHER" id="PTHR12242:SF1">
    <property type="entry name" value="MYND-TYPE DOMAIN-CONTAINING PROTEIN"/>
    <property type="match status" value="1"/>
</dbReference>
<protein>
    <recommendedName>
        <fullName evidence="4">FAR-17a/AIG1-like protein</fullName>
    </recommendedName>
</protein>
<evidence type="ECO:0008006" key="4">
    <source>
        <dbReference type="Google" id="ProtNLM"/>
    </source>
</evidence>
<evidence type="ECO:0000313" key="2">
    <source>
        <dbReference type="EMBL" id="TEB24544.1"/>
    </source>
</evidence>
<keyword evidence="1" id="KW-0472">Membrane</keyword>
<dbReference type="GO" id="GO:0016020">
    <property type="term" value="C:membrane"/>
    <property type="evidence" value="ECO:0007669"/>
    <property type="project" value="TreeGrafter"/>
</dbReference>
<feature type="transmembrane region" description="Helical" evidence="1">
    <location>
        <begin position="157"/>
        <end position="174"/>
    </location>
</feature>
<organism evidence="2 3">
    <name type="scientific">Coprinellus micaceus</name>
    <name type="common">Glistening ink-cap mushroom</name>
    <name type="synonym">Coprinus micaceus</name>
    <dbReference type="NCBI Taxonomy" id="71717"/>
    <lineage>
        <taxon>Eukaryota</taxon>
        <taxon>Fungi</taxon>
        <taxon>Dikarya</taxon>
        <taxon>Basidiomycota</taxon>
        <taxon>Agaricomycotina</taxon>
        <taxon>Agaricomycetes</taxon>
        <taxon>Agaricomycetidae</taxon>
        <taxon>Agaricales</taxon>
        <taxon>Agaricineae</taxon>
        <taxon>Psathyrellaceae</taxon>
        <taxon>Coprinellus</taxon>
    </lineage>
</organism>
<dbReference type="PANTHER" id="PTHR12242">
    <property type="entry name" value="OS02G0130600 PROTEIN-RELATED"/>
    <property type="match status" value="1"/>
</dbReference>
<dbReference type="EMBL" id="QPFP01000065">
    <property type="protein sequence ID" value="TEB24544.1"/>
    <property type="molecule type" value="Genomic_DNA"/>
</dbReference>
<dbReference type="OrthoDB" id="419711at2759"/>
<dbReference type="STRING" id="71717.A0A4Y7SSF6"/>
<accession>A0A4Y7SSF6</accession>
<dbReference type="Proteomes" id="UP000298030">
    <property type="component" value="Unassembled WGS sequence"/>
</dbReference>
<proteinExistence type="predicted"/>